<keyword evidence="5" id="KW-1185">Reference proteome</keyword>
<organism evidence="4 5">
    <name type="scientific">Flavivirga algicola</name>
    <dbReference type="NCBI Taxonomy" id="2729136"/>
    <lineage>
        <taxon>Bacteria</taxon>
        <taxon>Pseudomonadati</taxon>
        <taxon>Bacteroidota</taxon>
        <taxon>Flavobacteriia</taxon>
        <taxon>Flavobacteriales</taxon>
        <taxon>Flavobacteriaceae</taxon>
        <taxon>Flavivirga</taxon>
    </lineage>
</organism>
<gene>
    <name evidence="4" type="ORF">HHX25_01050</name>
</gene>
<evidence type="ECO:0000313" key="4">
    <source>
        <dbReference type="EMBL" id="NMH86078.1"/>
    </source>
</evidence>
<dbReference type="EMBL" id="JABBHF010000001">
    <property type="protein sequence ID" value="NMH86078.1"/>
    <property type="molecule type" value="Genomic_DNA"/>
</dbReference>
<keyword evidence="1 2" id="KW-0732">Signal</keyword>
<feature type="signal peptide" evidence="2">
    <location>
        <begin position="1"/>
        <end position="18"/>
    </location>
</feature>
<accession>A0ABX1RSM6</accession>
<evidence type="ECO:0000256" key="1">
    <source>
        <dbReference type="ARBA" id="ARBA00022729"/>
    </source>
</evidence>
<feature type="domain" description="Secretion system C-terminal sorting" evidence="3">
    <location>
        <begin position="519"/>
        <end position="585"/>
    </location>
</feature>
<proteinExistence type="predicted"/>
<dbReference type="InterPro" id="IPR026444">
    <property type="entry name" value="Secre_tail"/>
</dbReference>
<sequence>MFSRYALFLLLISNLAFSQLSVRNDAYLFVNDEIVFVEDDINLNEANSTIYLRDEAQVIQGTGTTGNSGVGELSVYQEANVGAYEYNYWCSPIGSKTSNSVNNPFGITLLNDVTDLTNSTPATIAHVAGYNSTSSPLTIEPYWVWKFIASDDYSEWIHVLGATSLNPGEGFTMKGTTGSGDAQQYDFRGKPNNGTISVNVLNAQFSLVGNPYPSALDALAYIHDPENAAVITGTLHFWEQDPNINSHRVEAYDGGYATYTINAAGTVETYTPATFSTYNGNGTVNGAGSGSPSGKRPRRYIPIGQGFMVEGTATGTVKAKNSHRAYKKESIATDSTEFFKNSNTKKKRPKNINGFSKVPNDYKRFRLNIDFNDTYTRQLVETFHNSATHGFDYGLESNIHESDILNSDAHWLIDGKPYLTEALPFDMALSIPVAIKINRASQIRIRIADIQNFESDQPIYIHDTENNTFVNLKTQNFNINLDANNYADRFQIVFSETRLSTVETNLDDLKVFQNNSISELKILNPNSLDIKTIGLFDVNGKKVQDKRVLNLKKEYTYSTKSLNDGVYIIQINFDNNQVFNKKIVVANK</sequence>
<evidence type="ECO:0000313" key="5">
    <source>
        <dbReference type="Proteomes" id="UP000746690"/>
    </source>
</evidence>
<reference evidence="4 5" key="1">
    <citation type="submission" date="2020-04" db="EMBL/GenBank/DDBJ databases">
        <title>A Flavivirga sp. nov.</title>
        <authorList>
            <person name="Sun X."/>
        </authorList>
    </citation>
    <scope>NUCLEOTIDE SEQUENCE [LARGE SCALE GENOMIC DNA]</scope>
    <source>
        <strain evidence="4 5">Y03</strain>
    </source>
</reference>
<dbReference type="RefSeq" id="WP_169669188.1">
    <property type="nucleotide sequence ID" value="NZ_JABBHF010000001.1"/>
</dbReference>
<dbReference type="Proteomes" id="UP000746690">
    <property type="component" value="Unassembled WGS sequence"/>
</dbReference>
<evidence type="ECO:0000259" key="3">
    <source>
        <dbReference type="Pfam" id="PF18962"/>
    </source>
</evidence>
<dbReference type="NCBIfam" id="TIGR04183">
    <property type="entry name" value="Por_Secre_tail"/>
    <property type="match status" value="1"/>
</dbReference>
<dbReference type="Pfam" id="PF18962">
    <property type="entry name" value="Por_Secre_tail"/>
    <property type="match status" value="1"/>
</dbReference>
<evidence type="ECO:0000256" key="2">
    <source>
        <dbReference type="SAM" id="SignalP"/>
    </source>
</evidence>
<name>A0ABX1RSM6_9FLAO</name>
<protein>
    <submittedName>
        <fullName evidence="4">T9SS type A sorting domain-containing protein</fullName>
    </submittedName>
</protein>
<comment type="caution">
    <text evidence="4">The sequence shown here is derived from an EMBL/GenBank/DDBJ whole genome shotgun (WGS) entry which is preliminary data.</text>
</comment>
<feature type="chain" id="PRO_5045067476" evidence="2">
    <location>
        <begin position="19"/>
        <end position="588"/>
    </location>
</feature>